<dbReference type="InterPro" id="IPR003959">
    <property type="entry name" value="ATPase_AAA_core"/>
</dbReference>
<dbReference type="Proteomes" id="UP000274100">
    <property type="component" value="Chromosome"/>
</dbReference>
<evidence type="ECO:0000256" key="3">
    <source>
        <dbReference type="ARBA" id="ARBA00022840"/>
    </source>
</evidence>
<proteinExistence type="inferred from homology"/>
<keyword evidence="2" id="KW-0547">Nucleotide-binding</keyword>
<dbReference type="Pfam" id="PF00004">
    <property type="entry name" value="AAA"/>
    <property type="match status" value="1"/>
</dbReference>
<dbReference type="EMBL" id="LR134343">
    <property type="protein sequence ID" value="VEG13888.1"/>
    <property type="molecule type" value="Genomic_DNA"/>
</dbReference>
<accession>A0A3S4UVC5</accession>
<dbReference type="InterPro" id="IPR027417">
    <property type="entry name" value="P-loop_NTPase"/>
</dbReference>
<gene>
    <name evidence="5" type="primary">ftsH_2</name>
    <name evidence="5" type="ORF">NCTC10297_01862</name>
</gene>
<dbReference type="SUPFAM" id="SSF52540">
    <property type="entry name" value="P-loop containing nucleoside triphosphate hydrolases"/>
    <property type="match status" value="1"/>
</dbReference>
<dbReference type="KEGG" id="mcun:NCTC10297_01862"/>
<protein>
    <submittedName>
        <fullName evidence="5">ATP-dependent zinc metalloprotease FtsH</fullName>
        <ecNumber evidence="5">3.4.24.-</ecNumber>
    </submittedName>
</protein>
<dbReference type="GO" id="GO:0006508">
    <property type="term" value="P:proteolysis"/>
    <property type="evidence" value="ECO:0007669"/>
    <property type="project" value="UniProtKB-KW"/>
</dbReference>
<dbReference type="InterPro" id="IPR003593">
    <property type="entry name" value="AAA+_ATPase"/>
</dbReference>
<evidence type="ECO:0000313" key="6">
    <source>
        <dbReference type="Proteomes" id="UP000274100"/>
    </source>
</evidence>
<evidence type="ECO:0000256" key="2">
    <source>
        <dbReference type="ARBA" id="ARBA00022741"/>
    </source>
</evidence>
<keyword evidence="5" id="KW-0378">Hydrolase</keyword>
<dbReference type="GO" id="GO:0008237">
    <property type="term" value="F:metallopeptidase activity"/>
    <property type="evidence" value="ECO:0007669"/>
    <property type="project" value="UniProtKB-KW"/>
</dbReference>
<organism evidence="5 6">
    <name type="scientific">Moraxella cuniculi</name>
    <dbReference type="NCBI Taxonomy" id="34061"/>
    <lineage>
        <taxon>Bacteria</taxon>
        <taxon>Pseudomonadati</taxon>
        <taxon>Pseudomonadota</taxon>
        <taxon>Gammaproteobacteria</taxon>
        <taxon>Moraxellales</taxon>
        <taxon>Moraxellaceae</taxon>
        <taxon>Moraxella</taxon>
    </lineage>
</organism>
<dbReference type="GO" id="GO:0005524">
    <property type="term" value="F:ATP binding"/>
    <property type="evidence" value="ECO:0007669"/>
    <property type="project" value="UniProtKB-KW"/>
</dbReference>
<dbReference type="Gene3D" id="3.40.50.300">
    <property type="entry name" value="P-loop containing nucleotide triphosphate hydrolases"/>
    <property type="match status" value="1"/>
</dbReference>
<comment type="similarity">
    <text evidence="1">Belongs to the AAA ATPase family.</text>
</comment>
<evidence type="ECO:0000313" key="5">
    <source>
        <dbReference type="EMBL" id="VEG13888.1"/>
    </source>
</evidence>
<evidence type="ECO:0000256" key="1">
    <source>
        <dbReference type="ARBA" id="ARBA00006914"/>
    </source>
</evidence>
<name>A0A3S4UVC5_9GAMM</name>
<dbReference type="Gene3D" id="1.10.8.60">
    <property type="match status" value="1"/>
</dbReference>
<dbReference type="CDD" id="cd19481">
    <property type="entry name" value="RecA-like_protease"/>
    <property type="match status" value="1"/>
</dbReference>
<dbReference type="OrthoDB" id="9809379at2"/>
<dbReference type="InterPro" id="IPR050221">
    <property type="entry name" value="26S_Proteasome_ATPase"/>
</dbReference>
<keyword evidence="3" id="KW-0067">ATP-binding</keyword>
<dbReference type="SMART" id="SM00382">
    <property type="entry name" value="AAA"/>
    <property type="match status" value="1"/>
</dbReference>
<evidence type="ECO:0000259" key="4">
    <source>
        <dbReference type="SMART" id="SM00382"/>
    </source>
</evidence>
<sequence>MPINTSATQSQVVTPVQAPAVSQVKKPVIAFELTQPLYAMSDLILPIKTKAELKRVIALRQFQKEVFDNWGFAATHKYDNKMIINLYGEPGTGKTMAAHAIAHAVGRPLVIVNYGDIESKYVGETPKNIQAAFEFAKNNNAVLFFDEADAILSRRVTNMSSATDTSVNQTRSVMLTLLNDYNDTVIFATNFISNYDSAFMRRILMHIEFILPDADTRRMLFKQYIPRQLPHQIDIEKLIGFSDGLSGSDIANAVLLAAFSAKSDGCDFVSHQNIESKIQSILASKHANDNRPQVEVKKRIVSEAYAQSQIQQGEKL</sequence>
<keyword evidence="5" id="KW-0645">Protease</keyword>
<dbReference type="EC" id="3.4.24.-" evidence="5"/>
<dbReference type="AlphaFoldDB" id="A0A3S4UVC5"/>
<dbReference type="GO" id="GO:0016887">
    <property type="term" value="F:ATP hydrolysis activity"/>
    <property type="evidence" value="ECO:0007669"/>
    <property type="project" value="InterPro"/>
</dbReference>
<reference evidence="5 6" key="1">
    <citation type="submission" date="2018-12" db="EMBL/GenBank/DDBJ databases">
        <authorList>
            <consortium name="Pathogen Informatics"/>
        </authorList>
    </citation>
    <scope>NUCLEOTIDE SEQUENCE [LARGE SCALE GENOMIC DNA]</scope>
    <source>
        <strain evidence="5 6">NCTC10297</strain>
    </source>
</reference>
<dbReference type="PANTHER" id="PTHR23073">
    <property type="entry name" value="26S PROTEASOME REGULATORY SUBUNIT"/>
    <property type="match status" value="1"/>
</dbReference>
<keyword evidence="5" id="KW-0482">Metalloprotease</keyword>
<feature type="domain" description="AAA+ ATPase" evidence="4">
    <location>
        <begin position="80"/>
        <end position="213"/>
    </location>
</feature>